<dbReference type="PANTHER" id="PTHR24412:SF489">
    <property type="entry name" value="RING FINGER DOMAIN AND KELCH REPEAT-CONTAINING PROTEIN DDB_G0271372"/>
    <property type="match status" value="1"/>
</dbReference>
<dbReference type="Pfam" id="PF07707">
    <property type="entry name" value="BACK"/>
    <property type="match status" value="1"/>
</dbReference>
<evidence type="ECO:0000313" key="5">
    <source>
        <dbReference type="Proteomes" id="UP001497497"/>
    </source>
</evidence>
<dbReference type="Pfam" id="PF01344">
    <property type="entry name" value="Kelch_1"/>
    <property type="match status" value="1"/>
</dbReference>
<dbReference type="SUPFAM" id="SSF54695">
    <property type="entry name" value="POZ domain"/>
    <property type="match status" value="1"/>
</dbReference>
<keyword evidence="2" id="KW-0677">Repeat</keyword>
<evidence type="ECO:0000259" key="3">
    <source>
        <dbReference type="PROSITE" id="PS50097"/>
    </source>
</evidence>
<keyword evidence="5" id="KW-1185">Reference proteome</keyword>
<dbReference type="PANTHER" id="PTHR24412">
    <property type="entry name" value="KELCH PROTEIN"/>
    <property type="match status" value="1"/>
</dbReference>
<keyword evidence="1" id="KW-0880">Kelch repeat</keyword>
<dbReference type="AlphaFoldDB" id="A0AAV2H355"/>
<evidence type="ECO:0000313" key="4">
    <source>
        <dbReference type="EMBL" id="CAL1527833.1"/>
    </source>
</evidence>
<protein>
    <recommendedName>
        <fullName evidence="3">BTB domain-containing protein</fullName>
    </recommendedName>
</protein>
<feature type="domain" description="BTB" evidence="3">
    <location>
        <begin position="25"/>
        <end position="92"/>
    </location>
</feature>
<dbReference type="Pfam" id="PF00651">
    <property type="entry name" value="BTB"/>
    <property type="match status" value="1"/>
</dbReference>
<dbReference type="PROSITE" id="PS50097">
    <property type="entry name" value="BTB"/>
    <property type="match status" value="1"/>
</dbReference>
<dbReference type="Gene3D" id="3.30.710.10">
    <property type="entry name" value="Potassium Channel Kv1.1, Chain A"/>
    <property type="match status" value="1"/>
</dbReference>
<gene>
    <name evidence="4" type="ORF">GSLYS_00002003001</name>
</gene>
<accession>A0AAV2H355</accession>
<dbReference type="InterPro" id="IPR006652">
    <property type="entry name" value="Kelch_1"/>
</dbReference>
<dbReference type="InterPro" id="IPR015915">
    <property type="entry name" value="Kelch-typ_b-propeller"/>
</dbReference>
<dbReference type="EMBL" id="CAXITT010000023">
    <property type="protein sequence ID" value="CAL1527833.1"/>
    <property type="molecule type" value="Genomic_DNA"/>
</dbReference>
<dbReference type="InterPro" id="IPR000210">
    <property type="entry name" value="BTB/POZ_dom"/>
</dbReference>
<dbReference type="InterPro" id="IPR011705">
    <property type="entry name" value="BACK"/>
</dbReference>
<dbReference type="InterPro" id="IPR011333">
    <property type="entry name" value="SKP1/BTB/POZ_sf"/>
</dbReference>
<name>A0AAV2H355_LYMST</name>
<dbReference type="CDD" id="cd18186">
    <property type="entry name" value="BTB_POZ_ZBTB_KLHL-like"/>
    <property type="match status" value="1"/>
</dbReference>
<dbReference type="SMART" id="SM00875">
    <property type="entry name" value="BACK"/>
    <property type="match status" value="1"/>
</dbReference>
<organism evidence="4 5">
    <name type="scientific">Lymnaea stagnalis</name>
    <name type="common">Great pond snail</name>
    <name type="synonym">Helix stagnalis</name>
    <dbReference type="NCBI Taxonomy" id="6523"/>
    <lineage>
        <taxon>Eukaryota</taxon>
        <taxon>Metazoa</taxon>
        <taxon>Spiralia</taxon>
        <taxon>Lophotrochozoa</taxon>
        <taxon>Mollusca</taxon>
        <taxon>Gastropoda</taxon>
        <taxon>Heterobranchia</taxon>
        <taxon>Euthyneura</taxon>
        <taxon>Panpulmonata</taxon>
        <taxon>Hygrophila</taxon>
        <taxon>Lymnaeoidea</taxon>
        <taxon>Lymnaeidae</taxon>
        <taxon>Lymnaea</taxon>
    </lineage>
</organism>
<evidence type="ECO:0000256" key="1">
    <source>
        <dbReference type="ARBA" id="ARBA00022441"/>
    </source>
</evidence>
<evidence type="ECO:0000256" key="2">
    <source>
        <dbReference type="ARBA" id="ARBA00022737"/>
    </source>
</evidence>
<dbReference type="Gene3D" id="2.120.10.80">
    <property type="entry name" value="Kelch-type beta propeller"/>
    <property type="match status" value="1"/>
</dbReference>
<reference evidence="4 5" key="1">
    <citation type="submission" date="2024-04" db="EMBL/GenBank/DDBJ databases">
        <authorList>
            <consortium name="Genoscope - CEA"/>
            <person name="William W."/>
        </authorList>
    </citation>
    <scope>NUCLEOTIDE SEQUENCE [LARGE SCALE GENOMIC DNA]</scope>
</reference>
<dbReference type="SMART" id="SM00225">
    <property type="entry name" value="BTB"/>
    <property type="match status" value="1"/>
</dbReference>
<dbReference type="SUPFAM" id="SSF117281">
    <property type="entry name" value="Kelch motif"/>
    <property type="match status" value="1"/>
</dbReference>
<dbReference type="Gene3D" id="1.25.40.420">
    <property type="match status" value="1"/>
</dbReference>
<sequence length="573" mass="64898">MSTSDLLARALAKRLEEQLARLSFHDIVIKVQGKDFECHRFVLSACSRHFRDELSSETCDQLPQVLELKEISPETFKLVLECVYGAKENFTVDNVAGVWYAANHLQIDFLCEACENFQFRRLSKDCCVEISIDAKRLNADRLLGDARKLMIKEFDYLRKRDELLALDFEELKLLVGNDDLEAKSEDDVIETILRWTRFQSNEANRGSVTGVDSTILTSKVMKEMLPELLKSARVCLVNGTFLHTLLDDDCVLNSPAAFAIAREALMYQLQPGRRHDYCPPYAMHRSLSPLQNVTVVVSLGVNGAYKMSCRTHDGIWYVMTQPPQYKVSAVTFGSDIYTVATCGRFQLTQRYILTNCSWINLSNLQMLRAGCALVCVDNYVYVIGGTNNKSIDRFNAQVEQRVNNSVTWEKVGDLQWEVTNFMATAIGKYIVVFGKKINSTLTSVQSFNTSAMTTHAYTNDIMGENTPMASFKNGKDTFVLLETGDLWKVVNCDNQDLKMEFRGKLFDDKLSLHGAVVFNRELLILATGINSQRPKEFSTMKIDNVSTVKIIERDCVCLLNTVIAKNFLTQKEV</sequence>
<comment type="caution">
    <text evidence="4">The sequence shown here is derived from an EMBL/GenBank/DDBJ whole genome shotgun (WGS) entry which is preliminary data.</text>
</comment>
<proteinExistence type="predicted"/>
<dbReference type="Proteomes" id="UP001497497">
    <property type="component" value="Unassembled WGS sequence"/>
</dbReference>